<name>A0A0C2JQU5_THEKT</name>
<accession>A0A0C2JQU5</accession>
<gene>
    <name evidence="1" type="ORF">RF11_15767</name>
</gene>
<keyword evidence="2" id="KW-1185">Reference proteome</keyword>
<evidence type="ECO:0000313" key="1">
    <source>
        <dbReference type="EMBL" id="KII71758.1"/>
    </source>
</evidence>
<sequence>MPEFFEDSEQSENQFSTLDQNSMDEDVVCLDGAESAEPNVENNNVTYANPSTLPGIIPILRKHKKHRVYVVFENIKYQIVLFRRSVSCDFIYNATDVTFDESFTFLKEKVEFDEQLFSKSVYAKRRRALSPKCGAKLYVKFNRCMVDGCGHKFQIKQKLKV</sequence>
<comment type="caution">
    <text evidence="1">The sequence shown here is derived from an EMBL/GenBank/DDBJ whole genome shotgun (WGS) entry which is preliminary data.</text>
</comment>
<dbReference type="EMBL" id="JWZT01001625">
    <property type="protein sequence ID" value="KII71758.1"/>
    <property type="molecule type" value="Genomic_DNA"/>
</dbReference>
<protein>
    <submittedName>
        <fullName evidence="1">Uncharacterized protein</fullName>
    </submittedName>
</protein>
<reference evidence="1 2" key="1">
    <citation type="journal article" date="2014" name="Genome Biol. Evol.">
        <title>The genome of the myxosporean Thelohanellus kitauei shows adaptations to nutrient acquisition within its fish host.</title>
        <authorList>
            <person name="Yang Y."/>
            <person name="Xiong J."/>
            <person name="Zhou Z."/>
            <person name="Huo F."/>
            <person name="Miao W."/>
            <person name="Ran C."/>
            <person name="Liu Y."/>
            <person name="Zhang J."/>
            <person name="Feng J."/>
            <person name="Wang M."/>
            <person name="Wang M."/>
            <person name="Wang L."/>
            <person name="Yao B."/>
        </authorList>
    </citation>
    <scope>NUCLEOTIDE SEQUENCE [LARGE SCALE GENOMIC DNA]</scope>
    <source>
        <strain evidence="1">Wuqing</strain>
    </source>
</reference>
<dbReference type="Proteomes" id="UP000031668">
    <property type="component" value="Unassembled WGS sequence"/>
</dbReference>
<proteinExistence type="predicted"/>
<evidence type="ECO:0000313" key="2">
    <source>
        <dbReference type="Proteomes" id="UP000031668"/>
    </source>
</evidence>
<dbReference type="AlphaFoldDB" id="A0A0C2JQU5"/>
<organism evidence="1 2">
    <name type="scientific">Thelohanellus kitauei</name>
    <name type="common">Myxosporean</name>
    <dbReference type="NCBI Taxonomy" id="669202"/>
    <lineage>
        <taxon>Eukaryota</taxon>
        <taxon>Metazoa</taxon>
        <taxon>Cnidaria</taxon>
        <taxon>Myxozoa</taxon>
        <taxon>Myxosporea</taxon>
        <taxon>Bivalvulida</taxon>
        <taxon>Platysporina</taxon>
        <taxon>Myxobolidae</taxon>
        <taxon>Thelohanellus</taxon>
    </lineage>
</organism>